<dbReference type="Pfam" id="PF04542">
    <property type="entry name" value="Sigma70_r2"/>
    <property type="match status" value="1"/>
</dbReference>
<feature type="domain" description="RNA polymerase sigma-70 region 2" evidence="7">
    <location>
        <begin position="22"/>
        <end position="88"/>
    </location>
</feature>
<comment type="caution">
    <text evidence="10">The sequence shown here is derived from an EMBL/GenBank/DDBJ whole genome shotgun (WGS) entry which is preliminary data.</text>
</comment>
<dbReference type="PANTHER" id="PTHR43133:SF65">
    <property type="entry name" value="ECF RNA POLYMERASE SIGMA FACTOR SIGG"/>
    <property type="match status" value="1"/>
</dbReference>
<evidence type="ECO:0000256" key="4">
    <source>
        <dbReference type="ARBA" id="ARBA00023082"/>
    </source>
</evidence>
<dbReference type="InterPro" id="IPR032710">
    <property type="entry name" value="NTF2-like_dom_sf"/>
</dbReference>
<dbReference type="InterPro" id="IPR037401">
    <property type="entry name" value="SnoaL-like"/>
</dbReference>
<dbReference type="NCBIfam" id="TIGR02960">
    <property type="entry name" value="SigX5"/>
    <property type="match status" value="1"/>
</dbReference>
<organism evidence="10 11">
    <name type="scientific">Paenibacillus tritici</name>
    <dbReference type="NCBI Taxonomy" id="1873425"/>
    <lineage>
        <taxon>Bacteria</taxon>
        <taxon>Bacillati</taxon>
        <taxon>Bacillota</taxon>
        <taxon>Bacilli</taxon>
        <taxon>Bacillales</taxon>
        <taxon>Paenibacillaceae</taxon>
        <taxon>Paenibacillus</taxon>
    </lineage>
</organism>
<dbReference type="SUPFAM" id="SSF88946">
    <property type="entry name" value="Sigma2 domain of RNA polymerase sigma factors"/>
    <property type="match status" value="1"/>
</dbReference>
<dbReference type="PANTHER" id="PTHR43133">
    <property type="entry name" value="RNA POLYMERASE ECF-TYPE SIGMA FACTO"/>
    <property type="match status" value="1"/>
</dbReference>
<dbReference type="NCBIfam" id="TIGR02937">
    <property type="entry name" value="sigma70-ECF"/>
    <property type="match status" value="1"/>
</dbReference>
<evidence type="ECO:0000259" key="8">
    <source>
        <dbReference type="Pfam" id="PF08281"/>
    </source>
</evidence>
<dbReference type="InterPro" id="IPR013325">
    <property type="entry name" value="RNA_pol_sigma_r2"/>
</dbReference>
<dbReference type="Gene3D" id="1.10.10.10">
    <property type="entry name" value="Winged helix-like DNA-binding domain superfamily/Winged helix DNA-binding domain"/>
    <property type="match status" value="1"/>
</dbReference>
<keyword evidence="11" id="KW-1185">Reference proteome</keyword>
<evidence type="ECO:0000256" key="5">
    <source>
        <dbReference type="ARBA" id="ARBA00023163"/>
    </source>
</evidence>
<evidence type="ECO:0000256" key="2">
    <source>
        <dbReference type="ARBA" id="ARBA00011344"/>
    </source>
</evidence>
<gene>
    <name evidence="10" type="ORF">HQN87_14305</name>
</gene>
<evidence type="ECO:0000313" key="10">
    <source>
        <dbReference type="EMBL" id="NQX46511.1"/>
    </source>
</evidence>
<dbReference type="InterPro" id="IPR036388">
    <property type="entry name" value="WH-like_DNA-bd_sf"/>
</dbReference>
<dbReference type="Gene3D" id="3.10.450.50">
    <property type="match status" value="1"/>
</dbReference>
<protein>
    <submittedName>
        <fullName evidence="10">Sigma-70 family RNA polymerase sigma factor</fullName>
    </submittedName>
</protein>
<dbReference type="EMBL" id="JABMKX010000007">
    <property type="protein sequence ID" value="NQX46511.1"/>
    <property type="molecule type" value="Genomic_DNA"/>
</dbReference>
<dbReference type="NCBIfam" id="NF006089">
    <property type="entry name" value="PRK08241.1"/>
    <property type="match status" value="1"/>
</dbReference>
<keyword evidence="4" id="KW-0731">Sigma factor</keyword>
<sequence>MYTPRRREREMNQKHESPDRLEEWRSELTGYCYRMMGSIFEAEDAVQDTMVRAWQSWDRVRQDSSRKAWVYRIATNTCLDRLRGAKRRALPMDLSEPAATITEPKDNLSRDSWIWPAPGHVDDPGHILISRETLRLSFIALLQLLPPRQRAVLILQEVFRWSAGETAIALEMTVAAVNSALQRARATMARADLRSEELQHEDAEVDEGLITRYVEAFEQYNIDALLALFQENGSLSMPPFTMWVQGSSDLLAFYNTTRSHCLGSRMLPVRANGNRPAVAQYVPAGAEGRLIPWAIHILELNQGRIAHIHHFIDAELFIRFGLPAGLDATEDFSINR</sequence>
<dbReference type="Pfam" id="PF08281">
    <property type="entry name" value="Sigma70_r4_2"/>
    <property type="match status" value="1"/>
</dbReference>
<dbReference type="InterPro" id="IPR013324">
    <property type="entry name" value="RNA_pol_sigma_r3/r4-like"/>
</dbReference>
<dbReference type="Pfam" id="PF12680">
    <property type="entry name" value="SnoaL_2"/>
    <property type="match status" value="1"/>
</dbReference>
<accession>A0ABX2DPA8</accession>
<dbReference type="InterPro" id="IPR007627">
    <property type="entry name" value="RNA_pol_sigma70_r2"/>
</dbReference>
<evidence type="ECO:0000256" key="3">
    <source>
        <dbReference type="ARBA" id="ARBA00023015"/>
    </source>
</evidence>
<dbReference type="InterPro" id="IPR013249">
    <property type="entry name" value="RNA_pol_sigma70_r4_t2"/>
</dbReference>
<dbReference type="InterPro" id="IPR014305">
    <property type="entry name" value="RNA_pol_sigma-G_actinobac"/>
</dbReference>
<feature type="region of interest" description="Disordered" evidence="6">
    <location>
        <begin position="1"/>
        <end position="21"/>
    </location>
</feature>
<dbReference type="RefSeq" id="WP_173134265.1">
    <property type="nucleotide sequence ID" value="NZ_JABMKX010000007.1"/>
</dbReference>
<evidence type="ECO:0000256" key="6">
    <source>
        <dbReference type="SAM" id="MobiDB-lite"/>
    </source>
</evidence>
<feature type="domain" description="RNA polymerase sigma factor 70 region 4 type 2" evidence="8">
    <location>
        <begin position="137"/>
        <end position="188"/>
    </location>
</feature>
<feature type="domain" description="SnoaL-like" evidence="9">
    <location>
        <begin position="210"/>
        <end position="307"/>
    </location>
</feature>
<evidence type="ECO:0000313" key="11">
    <source>
        <dbReference type="Proteomes" id="UP000711047"/>
    </source>
</evidence>
<dbReference type="InterPro" id="IPR014284">
    <property type="entry name" value="RNA_pol_sigma-70_dom"/>
</dbReference>
<dbReference type="Proteomes" id="UP000711047">
    <property type="component" value="Unassembled WGS sequence"/>
</dbReference>
<comment type="subunit">
    <text evidence="2">Interacts transiently with the RNA polymerase catalytic core formed by RpoA, RpoB, RpoC and RpoZ (2 alpha, 1 beta, 1 beta' and 1 omega subunit) to form the RNA polymerase holoenzyme that can initiate transcription.</text>
</comment>
<evidence type="ECO:0000259" key="7">
    <source>
        <dbReference type="Pfam" id="PF04542"/>
    </source>
</evidence>
<proteinExistence type="inferred from homology"/>
<dbReference type="InterPro" id="IPR039425">
    <property type="entry name" value="RNA_pol_sigma-70-like"/>
</dbReference>
<evidence type="ECO:0000259" key="9">
    <source>
        <dbReference type="Pfam" id="PF12680"/>
    </source>
</evidence>
<name>A0ABX2DPA8_9BACL</name>
<dbReference type="SUPFAM" id="SSF54427">
    <property type="entry name" value="NTF2-like"/>
    <property type="match status" value="1"/>
</dbReference>
<reference evidence="10 11" key="1">
    <citation type="submission" date="2020-05" db="EMBL/GenBank/DDBJ databases">
        <title>Paenibacillus glebae, sp. nov., Paenibacillus humi sp. nov., Paenibacillus pedi sp. nov., Paenibacillus terrestris sp. nov. and Paenibacillus terricola sp. nov., isolated from a forest top soil sample.</title>
        <authorList>
            <person name="Qi S."/>
            <person name="Carlier A."/>
            <person name="Cnockaert M."/>
            <person name="Vandamme P."/>
        </authorList>
    </citation>
    <scope>NUCLEOTIDE SEQUENCE [LARGE SCALE GENOMIC DNA]</scope>
    <source>
        <strain evidence="10 11">LMG 29502</strain>
    </source>
</reference>
<dbReference type="Gene3D" id="1.10.1740.10">
    <property type="match status" value="1"/>
</dbReference>
<keyword evidence="5" id="KW-0804">Transcription</keyword>
<comment type="similarity">
    <text evidence="1">Belongs to the sigma-70 factor family. ECF subfamily.</text>
</comment>
<dbReference type="SUPFAM" id="SSF88659">
    <property type="entry name" value="Sigma3 and sigma4 domains of RNA polymerase sigma factors"/>
    <property type="match status" value="1"/>
</dbReference>
<evidence type="ECO:0000256" key="1">
    <source>
        <dbReference type="ARBA" id="ARBA00010641"/>
    </source>
</evidence>
<keyword evidence="3" id="KW-0805">Transcription regulation</keyword>